<reference evidence="1 2" key="1">
    <citation type="submission" date="2019-07" db="EMBL/GenBank/DDBJ databases">
        <title>Description of 53C-WASEF.</title>
        <authorList>
            <person name="Pitt A."/>
            <person name="Hahn M.W."/>
        </authorList>
    </citation>
    <scope>NUCLEOTIDE SEQUENCE [LARGE SCALE GENOMIC DNA]</scope>
    <source>
        <strain evidence="1 2">53C-WASEF</strain>
    </source>
</reference>
<dbReference type="InterPro" id="IPR011330">
    <property type="entry name" value="Glyco_hydro/deAcase_b/a-brl"/>
</dbReference>
<dbReference type="SUPFAM" id="SSF49785">
    <property type="entry name" value="Galactose-binding domain-like"/>
    <property type="match status" value="1"/>
</dbReference>
<dbReference type="Gene3D" id="3.20.20.370">
    <property type="entry name" value="Glycoside hydrolase/deacetylase"/>
    <property type="match status" value="1"/>
</dbReference>
<keyword evidence="2" id="KW-1185">Reference proteome</keyword>
<dbReference type="GO" id="GO:0005975">
    <property type="term" value="P:carbohydrate metabolic process"/>
    <property type="evidence" value="ECO:0007669"/>
    <property type="project" value="InterPro"/>
</dbReference>
<proteinExistence type="predicted"/>
<dbReference type="SUPFAM" id="SSF88713">
    <property type="entry name" value="Glycoside hydrolase/deacetylase"/>
    <property type="match status" value="1"/>
</dbReference>
<dbReference type="InterPro" id="IPR018763">
    <property type="entry name" value="DUF2334"/>
</dbReference>
<dbReference type="Pfam" id="PF10096">
    <property type="entry name" value="DUF2334"/>
    <property type="match status" value="1"/>
</dbReference>
<name>A0A556QSY8_9BACT</name>
<evidence type="ECO:0000313" key="1">
    <source>
        <dbReference type="EMBL" id="TSJ79751.1"/>
    </source>
</evidence>
<accession>A0A556QSY8</accession>
<dbReference type="EMBL" id="VMBG01000001">
    <property type="protein sequence ID" value="TSJ79751.1"/>
    <property type="molecule type" value="Genomic_DNA"/>
</dbReference>
<organism evidence="1 2">
    <name type="scientific">Rariglobus hedericola</name>
    <dbReference type="NCBI Taxonomy" id="2597822"/>
    <lineage>
        <taxon>Bacteria</taxon>
        <taxon>Pseudomonadati</taxon>
        <taxon>Verrucomicrobiota</taxon>
        <taxon>Opitutia</taxon>
        <taxon>Opitutales</taxon>
        <taxon>Opitutaceae</taxon>
        <taxon>Rariglobus</taxon>
    </lineage>
</organism>
<dbReference type="Proteomes" id="UP000315648">
    <property type="component" value="Unassembled WGS sequence"/>
</dbReference>
<sequence length="391" mass="42607">MSTVLPAAAHQGNFGLRILDTDTVNGSSVESVSLPAVPGHHYRVTFQVRSLEKSNACGVYVRLRNASGKFLPNAPTISVPSQAVSAWEQVTLDALAPSDAVAVSLWIHSYGKTTGSWDLDDFTLVDLDATSAGTTTPAAPTTVAASPSVSTPPALPSPLVPVVLKLDDLISTPTGGIPERWKRIADLAVERKIKLSIGIIANSLEGEKPAYFAWIKQLQATGLFEFWFHGYDHKAWKEGDRNVSEFQGPPYEQQKDHFVRSQALAREKLGFAFKTFGSPFNVSDANTARVLAEDNDIKVWLYGERANPAGKTLLDRVGAVSIEQPLFVPNSAKFIEGYTKYAAGRTAYTIQGHPAQWDDARWAEFVRIIDFLVQNHIPIVTPVEAASAQQH</sequence>
<comment type="caution">
    <text evidence="1">The sequence shown here is derived from an EMBL/GenBank/DDBJ whole genome shotgun (WGS) entry which is preliminary data.</text>
</comment>
<gene>
    <name evidence="1" type="ORF">FPL22_08460</name>
</gene>
<dbReference type="AlphaFoldDB" id="A0A556QSY8"/>
<dbReference type="OrthoDB" id="193920at2"/>
<dbReference type="InterPro" id="IPR008979">
    <property type="entry name" value="Galactose-bd-like_sf"/>
</dbReference>
<evidence type="ECO:0000313" key="2">
    <source>
        <dbReference type="Proteomes" id="UP000315648"/>
    </source>
</evidence>
<protein>
    <submittedName>
        <fullName evidence="1">DUF2334 domain-containing protein</fullName>
    </submittedName>
</protein>
<dbReference type="Gene3D" id="2.60.120.260">
    <property type="entry name" value="Galactose-binding domain-like"/>
    <property type="match status" value="1"/>
</dbReference>